<keyword evidence="2 6" id="KW-0812">Transmembrane</keyword>
<feature type="transmembrane region" description="Helical" evidence="6">
    <location>
        <begin position="165"/>
        <end position="186"/>
    </location>
</feature>
<dbReference type="GO" id="GO:0032153">
    <property type="term" value="C:cell division site"/>
    <property type="evidence" value="ECO:0007669"/>
    <property type="project" value="TreeGrafter"/>
</dbReference>
<reference evidence="7 8" key="1">
    <citation type="submission" date="2018-03" db="EMBL/GenBank/DDBJ databases">
        <title>Phenotypic and genomic properties of Cyclonatronum proteinivorum gen. nov., sp. nov., a haloalkaliphilic bacteroidete from soda lakes possessing Na+-translocating rhodopsin.</title>
        <authorList>
            <person name="Toshchakov S.V."/>
            <person name="Korzhenkov A."/>
            <person name="Samarov N.I."/>
            <person name="Kublanov I.V."/>
            <person name="Muntyan M.S."/>
            <person name="Sorokin D.Y."/>
        </authorList>
    </citation>
    <scope>NUCLEOTIDE SEQUENCE [LARGE SCALE GENOMIC DNA]</scope>
    <source>
        <strain evidence="7 8">Omega</strain>
    </source>
</reference>
<evidence type="ECO:0000256" key="5">
    <source>
        <dbReference type="ARBA" id="ARBA00023136"/>
    </source>
</evidence>
<dbReference type="PANTHER" id="PTHR30474">
    <property type="entry name" value="CELL CYCLE PROTEIN"/>
    <property type="match status" value="1"/>
</dbReference>
<feature type="transmembrane region" description="Helical" evidence="6">
    <location>
        <begin position="139"/>
        <end position="158"/>
    </location>
</feature>
<accession>A0A345UN04</accession>
<keyword evidence="5 6" id="KW-0472">Membrane</keyword>
<dbReference type="KEGG" id="cprv:CYPRO_2614"/>
<dbReference type="Proteomes" id="UP000254808">
    <property type="component" value="Chromosome"/>
</dbReference>
<dbReference type="PANTHER" id="PTHR30474:SF1">
    <property type="entry name" value="PEPTIDOGLYCAN GLYCOSYLTRANSFERASE MRDB"/>
    <property type="match status" value="1"/>
</dbReference>
<feature type="transmembrane region" description="Helical" evidence="6">
    <location>
        <begin position="48"/>
        <end position="66"/>
    </location>
</feature>
<feature type="transmembrane region" description="Helical" evidence="6">
    <location>
        <begin position="192"/>
        <end position="217"/>
    </location>
</feature>
<evidence type="ECO:0000256" key="4">
    <source>
        <dbReference type="ARBA" id="ARBA00022989"/>
    </source>
</evidence>
<name>A0A345UN04_9BACT</name>
<dbReference type="InterPro" id="IPR001182">
    <property type="entry name" value="FtsW/RodA"/>
</dbReference>
<dbReference type="EMBL" id="CP027806">
    <property type="protein sequence ID" value="AXJ01856.1"/>
    <property type="molecule type" value="Genomic_DNA"/>
</dbReference>
<dbReference type="NCBIfam" id="NF037961">
    <property type="entry name" value="RodA_shape"/>
    <property type="match status" value="1"/>
</dbReference>
<dbReference type="Pfam" id="PF01098">
    <property type="entry name" value="FTSW_RODA_SPOVE"/>
    <property type="match status" value="1"/>
</dbReference>
<feature type="transmembrane region" description="Helical" evidence="6">
    <location>
        <begin position="72"/>
        <end position="92"/>
    </location>
</feature>
<proteinExistence type="predicted"/>
<feature type="transmembrane region" description="Helical" evidence="6">
    <location>
        <begin position="316"/>
        <end position="337"/>
    </location>
</feature>
<keyword evidence="3" id="KW-0133">Cell shape</keyword>
<dbReference type="GO" id="GO:0015648">
    <property type="term" value="F:lipid-linked peptidoglycan transporter activity"/>
    <property type="evidence" value="ECO:0007669"/>
    <property type="project" value="TreeGrafter"/>
</dbReference>
<keyword evidence="8" id="KW-1185">Reference proteome</keyword>
<keyword evidence="4 6" id="KW-1133">Transmembrane helix</keyword>
<feature type="transmembrane region" description="Helical" evidence="6">
    <location>
        <begin position="104"/>
        <end position="127"/>
    </location>
</feature>
<evidence type="ECO:0000256" key="6">
    <source>
        <dbReference type="SAM" id="Phobius"/>
    </source>
</evidence>
<sequence>MKWYNRFDWLIFFSWLILSLIGLVAIYSATQGPMHRDTFIAGNFDRQVLHVAIGLVIIILMQFLTPQTYVQLSWPVYILCLFIALLTVFFGIEVGGERNWLNVFGFRLQISEFMKLATIMVIAGFLASQRQFSIEEPKTLLVLLVLVALPVGFITLHGDTGTSMVYIGMIPFLLFWAGLSFGLSLLMVMPAVLAYLTVVNIVAAGIVAVMMCGMIFLVDRRPMVTVSGVLLGIAVIIGVQVALTEVLQPHQRARVEAFTNPAVDPQGAGWNVIQAKTAISSGGIYGKGFLQGTQTQLRFLPEQQTDFIFCVISEEFGLIGAGTTLFFFLILLSRMVFIAGSHKHAFARITIIGIASIFLVHIIVNLGMATALLPVIGIPLPLISYGGSSFLSFSIMIGLCLNLRFYERSFSIYDS</sequence>
<dbReference type="GO" id="GO:0005886">
    <property type="term" value="C:plasma membrane"/>
    <property type="evidence" value="ECO:0007669"/>
    <property type="project" value="TreeGrafter"/>
</dbReference>
<dbReference type="GO" id="GO:0051301">
    <property type="term" value="P:cell division"/>
    <property type="evidence" value="ECO:0007669"/>
    <property type="project" value="InterPro"/>
</dbReference>
<dbReference type="GO" id="GO:0008360">
    <property type="term" value="P:regulation of cell shape"/>
    <property type="evidence" value="ECO:0007669"/>
    <property type="project" value="UniProtKB-KW"/>
</dbReference>
<dbReference type="AlphaFoldDB" id="A0A345UN04"/>
<comment type="subcellular location">
    <subcellularLocation>
        <location evidence="1">Membrane</location>
        <topology evidence="1">Multi-pass membrane protein</topology>
    </subcellularLocation>
</comment>
<evidence type="ECO:0000256" key="3">
    <source>
        <dbReference type="ARBA" id="ARBA00022960"/>
    </source>
</evidence>
<dbReference type="OrthoDB" id="9768187at2"/>
<protein>
    <submittedName>
        <fullName evidence="7">Rod shape determining protein RodA</fullName>
    </submittedName>
</protein>
<dbReference type="RefSeq" id="WP_114985008.1">
    <property type="nucleotide sequence ID" value="NZ_CP027806.1"/>
</dbReference>
<feature type="transmembrane region" description="Helical" evidence="6">
    <location>
        <begin position="224"/>
        <end position="243"/>
    </location>
</feature>
<evidence type="ECO:0000256" key="1">
    <source>
        <dbReference type="ARBA" id="ARBA00004141"/>
    </source>
</evidence>
<evidence type="ECO:0000256" key="2">
    <source>
        <dbReference type="ARBA" id="ARBA00022692"/>
    </source>
</evidence>
<gene>
    <name evidence="7" type="ORF">CYPRO_2614</name>
</gene>
<evidence type="ECO:0000313" key="7">
    <source>
        <dbReference type="EMBL" id="AXJ01856.1"/>
    </source>
</evidence>
<feature type="transmembrane region" description="Helical" evidence="6">
    <location>
        <begin position="6"/>
        <end position="27"/>
    </location>
</feature>
<organism evidence="7 8">
    <name type="scientific">Cyclonatronum proteinivorum</name>
    <dbReference type="NCBI Taxonomy" id="1457365"/>
    <lineage>
        <taxon>Bacteria</taxon>
        <taxon>Pseudomonadati</taxon>
        <taxon>Balneolota</taxon>
        <taxon>Balneolia</taxon>
        <taxon>Balneolales</taxon>
        <taxon>Cyclonatronaceae</taxon>
        <taxon>Cyclonatronum</taxon>
    </lineage>
</organism>
<feature type="transmembrane region" description="Helical" evidence="6">
    <location>
        <begin position="382"/>
        <end position="403"/>
    </location>
</feature>
<feature type="transmembrane region" description="Helical" evidence="6">
    <location>
        <begin position="349"/>
        <end position="376"/>
    </location>
</feature>
<evidence type="ECO:0000313" key="8">
    <source>
        <dbReference type="Proteomes" id="UP000254808"/>
    </source>
</evidence>